<dbReference type="PANTHER" id="PTHR16038">
    <property type="entry name" value="NOP SEVEN ASSOCIATED PROTEIN 1"/>
    <property type="match status" value="1"/>
</dbReference>
<protein>
    <recommendedName>
        <fullName evidence="4">Ribosome biogenesis protein NSA1</fullName>
    </recommendedName>
</protein>
<name>A0A5C2SZE4_9APHY</name>
<dbReference type="AlphaFoldDB" id="A0A5C2SZE4"/>
<evidence type="ECO:0000256" key="5">
    <source>
        <dbReference type="SAM" id="MobiDB-lite"/>
    </source>
</evidence>
<dbReference type="InterPro" id="IPR037379">
    <property type="entry name" value="WDR74/Nsa1"/>
</dbReference>
<proteinExistence type="inferred from homology"/>
<gene>
    <name evidence="6" type="ORF">L227DRAFT_569959</name>
</gene>
<keyword evidence="7" id="KW-1185">Reference proteome</keyword>
<evidence type="ECO:0000256" key="1">
    <source>
        <dbReference type="ARBA" id="ARBA00002889"/>
    </source>
</evidence>
<feature type="region of interest" description="Disordered" evidence="5">
    <location>
        <begin position="392"/>
        <end position="413"/>
    </location>
</feature>
<evidence type="ECO:0000256" key="2">
    <source>
        <dbReference type="ARBA" id="ARBA00007861"/>
    </source>
</evidence>
<dbReference type="GO" id="GO:0005730">
    <property type="term" value="C:nucleolus"/>
    <property type="evidence" value="ECO:0007669"/>
    <property type="project" value="InterPro"/>
</dbReference>
<dbReference type="SUPFAM" id="SSF50978">
    <property type="entry name" value="WD40 repeat-like"/>
    <property type="match status" value="1"/>
</dbReference>
<evidence type="ECO:0000256" key="3">
    <source>
        <dbReference type="ARBA" id="ARBA00011187"/>
    </source>
</evidence>
<comment type="similarity">
    <text evidence="2">Belongs to the NSA1 family.</text>
</comment>
<evidence type="ECO:0000313" key="6">
    <source>
        <dbReference type="EMBL" id="RPD66026.1"/>
    </source>
</evidence>
<organism evidence="6 7">
    <name type="scientific">Lentinus tigrinus ALCF2SS1-6</name>
    <dbReference type="NCBI Taxonomy" id="1328759"/>
    <lineage>
        <taxon>Eukaryota</taxon>
        <taxon>Fungi</taxon>
        <taxon>Dikarya</taxon>
        <taxon>Basidiomycota</taxon>
        <taxon>Agaricomycotina</taxon>
        <taxon>Agaricomycetes</taxon>
        <taxon>Polyporales</taxon>
        <taxon>Polyporaceae</taxon>
        <taxon>Lentinus</taxon>
    </lineage>
</organism>
<evidence type="ECO:0000313" key="7">
    <source>
        <dbReference type="Proteomes" id="UP000313359"/>
    </source>
</evidence>
<comment type="function">
    <text evidence="1">Involved in the biogenesis of the 60S ribosomal subunit.</text>
</comment>
<dbReference type="Gene3D" id="2.130.10.10">
    <property type="entry name" value="YVTN repeat-like/Quinoprotein amine dehydrogenase"/>
    <property type="match status" value="1"/>
</dbReference>
<dbReference type="EMBL" id="ML122251">
    <property type="protein sequence ID" value="RPD66026.1"/>
    <property type="molecule type" value="Genomic_DNA"/>
</dbReference>
<accession>A0A5C2SZE4</accession>
<feature type="compositionally biased region" description="Basic residues" evidence="5">
    <location>
        <begin position="403"/>
        <end position="413"/>
    </location>
</feature>
<dbReference type="GO" id="GO:0030687">
    <property type="term" value="C:preribosome, large subunit precursor"/>
    <property type="evidence" value="ECO:0007669"/>
    <property type="project" value="TreeGrafter"/>
</dbReference>
<dbReference type="STRING" id="1328759.A0A5C2SZE4"/>
<dbReference type="PANTHER" id="PTHR16038:SF4">
    <property type="entry name" value="WD REPEAT-CONTAINING PROTEIN 74"/>
    <property type="match status" value="1"/>
</dbReference>
<dbReference type="GO" id="GO:0042273">
    <property type="term" value="P:ribosomal large subunit biogenesis"/>
    <property type="evidence" value="ECO:0007669"/>
    <property type="project" value="InterPro"/>
</dbReference>
<reference evidence="6" key="1">
    <citation type="journal article" date="2018" name="Genome Biol. Evol.">
        <title>Genomics and development of Lentinus tigrinus, a white-rot wood-decaying mushroom with dimorphic fruiting bodies.</title>
        <authorList>
            <person name="Wu B."/>
            <person name="Xu Z."/>
            <person name="Knudson A."/>
            <person name="Carlson A."/>
            <person name="Chen N."/>
            <person name="Kovaka S."/>
            <person name="LaButti K."/>
            <person name="Lipzen A."/>
            <person name="Pennachio C."/>
            <person name="Riley R."/>
            <person name="Schakwitz W."/>
            <person name="Umezawa K."/>
            <person name="Ohm R.A."/>
            <person name="Grigoriev I.V."/>
            <person name="Nagy L.G."/>
            <person name="Gibbons J."/>
            <person name="Hibbett D."/>
        </authorList>
    </citation>
    <scope>NUCLEOTIDE SEQUENCE [LARGE SCALE GENOMIC DNA]</scope>
    <source>
        <strain evidence="6">ALCF2SS1-6</strain>
    </source>
</reference>
<dbReference type="OrthoDB" id="18388at2759"/>
<dbReference type="Proteomes" id="UP000313359">
    <property type="component" value="Unassembled WGS sequence"/>
</dbReference>
<dbReference type="CDD" id="cd22857">
    <property type="entry name" value="WDR74"/>
    <property type="match status" value="1"/>
</dbReference>
<comment type="subunit">
    <text evidence="3">Component of the pre-66S ribosomal particle.</text>
</comment>
<evidence type="ECO:0000256" key="4">
    <source>
        <dbReference type="ARBA" id="ARBA00014234"/>
    </source>
</evidence>
<dbReference type="InterPro" id="IPR015943">
    <property type="entry name" value="WD40/YVTN_repeat-like_dom_sf"/>
</dbReference>
<dbReference type="InterPro" id="IPR036322">
    <property type="entry name" value="WD40_repeat_dom_sf"/>
</dbReference>
<sequence>MPRFFTGDELGAIKSVAYATGGDDGKEWKASTSVLVSGSSSGRSKTVQKLALHRAGSDTLLAAVHADGSAAVRKLQGDSVPAVVYEWSEIRLKEKQRFVGLDLKESGAYTCTSNGALRLIKFAQDSPEPSSSLATLPMRLCEWRLSEDERAFAYGGDEVELSVWDTERAFSQEGAAPTSATTQSKKRKRAQELLHGELWRAKNLPNDHLDLRQPVHNTALTFLQPSPSPVHQHILAGTAQGALRRYDTRAGRRPVAAWKNVATSGINTVEKGSHDNEVFFADRCSTLGALDLRNGKTICTYKGISGAVTSVAPAQSFMASAAEDRFIRLHSTFGPPAEAGKNLDRKGEVLDKLYMKVIPTVVVWDASTDASGFIPDEEEEGVDEVWDAMEAVQSESEGEGKSGRRKEKKIRAT</sequence>